<keyword evidence="6" id="KW-0067">ATP-binding</keyword>
<dbReference type="AlphaFoldDB" id="A0AAW2CVD3"/>
<evidence type="ECO:0000256" key="7">
    <source>
        <dbReference type="SAM" id="Coils"/>
    </source>
</evidence>
<dbReference type="FunFam" id="3.40.50.300:FF:001091">
    <property type="entry name" value="Probable disease resistance protein At1g61300"/>
    <property type="match status" value="1"/>
</dbReference>
<keyword evidence="7" id="KW-0175">Coiled coil</keyword>
<evidence type="ECO:0000256" key="3">
    <source>
        <dbReference type="ARBA" id="ARBA00022737"/>
    </source>
</evidence>
<dbReference type="PANTHER" id="PTHR33463:SF187">
    <property type="entry name" value="AND NB-ARC DOMAIN DISEASE RESISTANCE PROTEIN, PUTATIVE-RELATED"/>
    <property type="match status" value="1"/>
</dbReference>
<comment type="similarity">
    <text evidence="1">Belongs to the disease resistance NB-LRR family.</text>
</comment>
<evidence type="ECO:0000313" key="9">
    <source>
        <dbReference type="EMBL" id="KAL0000381.1"/>
    </source>
</evidence>
<feature type="domain" description="AAA+ ATPase" evidence="8">
    <location>
        <begin position="172"/>
        <end position="324"/>
    </location>
</feature>
<accession>A0AAW2CVD3</accession>
<dbReference type="Pfam" id="PF23247">
    <property type="entry name" value="LRR_RPS2"/>
    <property type="match status" value="1"/>
</dbReference>
<keyword evidence="2" id="KW-0433">Leucine-rich repeat</keyword>
<comment type="caution">
    <text evidence="9">The sequence shown here is derived from an EMBL/GenBank/DDBJ whole genome shotgun (WGS) entry which is preliminary data.</text>
</comment>
<dbReference type="Gene3D" id="3.80.10.10">
    <property type="entry name" value="Ribonuclease Inhibitor"/>
    <property type="match status" value="2"/>
</dbReference>
<evidence type="ECO:0000256" key="1">
    <source>
        <dbReference type="ARBA" id="ARBA00008894"/>
    </source>
</evidence>
<evidence type="ECO:0000313" key="10">
    <source>
        <dbReference type="Proteomes" id="UP001459277"/>
    </source>
</evidence>
<evidence type="ECO:0000256" key="5">
    <source>
        <dbReference type="ARBA" id="ARBA00022821"/>
    </source>
</evidence>
<dbReference type="InterPro" id="IPR058922">
    <property type="entry name" value="WHD_DRP"/>
</dbReference>
<evidence type="ECO:0000256" key="6">
    <source>
        <dbReference type="ARBA" id="ARBA00022840"/>
    </source>
</evidence>
<dbReference type="SUPFAM" id="SSF52540">
    <property type="entry name" value="P-loop containing nucleoside triphosphate hydrolases"/>
    <property type="match status" value="1"/>
</dbReference>
<dbReference type="GO" id="GO:0043531">
    <property type="term" value="F:ADP binding"/>
    <property type="evidence" value="ECO:0007669"/>
    <property type="project" value="InterPro"/>
</dbReference>
<dbReference type="SUPFAM" id="SSF52058">
    <property type="entry name" value="L domain-like"/>
    <property type="match status" value="1"/>
</dbReference>
<dbReference type="Pfam" id="PF23559">
    <property type="entry name" value="WHD_DRP"/>
    <property type="match status" value="1"/>
</dbReference>
<keyword evidence="3" id="KW-0677">Repeat</keyword>
<dbReference type="InterPro" id="IPR027417">
    <property type="entry name" value="P-loop_NTPase"/>
</dbReference>
<dbReference type="GO" id="GO:0006952">
    <property type="term" value="P:defense response"/>
    <property type="evidence" value="ECO:0007669"/>
    <property type="project" value="UniProtKB-KW"/>
</dbReference>
<keyword evidence="10" id="KW-1185">Reference proteome</keyword>
<dbReference type="Pfam" id="PF00931">
    <property type="entry name" value="NB-ARC"/>
    <property type="match status" value="1"/>
</dbReference>
<dbReference type="SMART" id="SM00369">
    <property type="entry name" value="LRR_TYP"/>
    <property type="match status" value="3"/>
</dbReference>
<name>A0AAW2CVD3_9ROSI</name>
<dbReference type="Proteomes" id="UP001459277">
    <property type="component" value="Unassembled WGS sequence"/>
</dbReference>
<sequence length="987" mass="113339">MGKLAQFLESEKLNQVLELGKNIWDEIGKLYNYHSSAGDHVNNLKRKWKELECQKTDVEEKMKSELFPGKRPKREVELWLQKVETINGEIQTIEEEGGRGIWKYFPRMHMGKLACQKIQEVEELYQRGGFRDSLVVDPPVSHGEELPTTTLVGESTTKRTIEWVREHLLDEKFRKIAVYGMGGIGKTTVMKQINNDLSKERDKFDNVIWVTVSKSSSVFKLQHDIACKLGIENELSKFEDETTRAGKLNLALQDRKRYVLILDDMWEAFRLEDVGIPKPTQTNGCKLVLTTRNFEVCSHMGCENIKMELLSKKESLDLFLDTVGHDVLNTRDIEPIVKEVVKECARLPLAIITIAGSLKNVIDVSEWRNALNELRTPKKGPKSIFERLRVSYERLKDEDLQHCLLYCALFCEDHEFERDRLIEDLIDEGIIERMESRQAEFDKGHTMLNKLERACLLETGINRNVKLHDLTRDMALEIAGPKFMGAAGDRVIDFMRHEERWGKDLEKVCLMDGRVGLNCPNISPSCPNLSTLLLDNNFFCGIIANSFFENLRGLKFLHIRDSAITSLPDSISNLENLATLRLINCYHLHHVPSLAKLMALRKLDLRLSSIEEIPHGLEMLVNLRYLNLDGTGIREIPSGILSKLSQLQVLKFNCWPKCGKLNVEEIVSLKLECVEGAFYCVDDYNNYVGSLREGQLRHYQFVVREMTALIDFYAICKNWDKSVILVNCDVSLLPKDAQTLWILNRHNLRSLSDAPYLECASELKTISIRWCDEIEDVLSYSYTFPLQSLVLEYLGKLQGLFREEKVASPLDIPPGTFSCLKQFLIAKCQNIKKLFTPGLLQNLANLEEIVVKYCERLEEIIGAASDEVEEEIEDTTIFPRLRKLTLYNIPRLETICSSSNAIACDSLQNIEIVMCPKLKRLPLSLRDEQLSSPPSSLRIITEKEWWELLEWDNHATKNALEPLCEFVEADPAEYDSLFTFISLVYLL</sequence>
<dbReference type="Gene3D" id="1.10.8.430">
    <property type="entry name" value="Helical domain of apoptotic protease-activating factors"/>
    <property type="match status" value="1"/>
</dbReference>
<dbReference type="InterPro" id="IPR050905">
    <property type="entry name" value="Plant_NBS-LRR"/>
</dbReference>
<keyword evidence="5" id="KW-0611">Plant defense</keyword>
<feature type="coiled-coil region" evidence="7">
    <location>
        <begin position="41"/>
        <end position="96"/>
    </location>
</feature>
<dbReference type="InterPro" id="IPR003591">
    <property type="entry name" value="Leu-rich_rpt_typical-subtyp"/>
</dbReference>
<proteinExistence type="inferred from homology"/>
<dbReference type="SMART" id="SM00382">
    <property type="entry name" value="AAA"/>
    <property type="match status" value="1"/>
</dbReference>
<dbReference type="EMBL" id="JAZDWU010000005">
    <property type="protein sequence ID" value="KAL0000381.1"/>
    <property type="molecule type" value="Genomic_DNA"/>
</dbReference>
<dbReference type="InterPro" id="IPR032675">
    <property type="entry name" value="LRR_dom_sf"/>
</dbReference>
<organism evidence="9 10">
    <name type="scientific">Lithocarpus litseifolius</name>
    <dbReference type="NCBI Taxonomy" id="425828"/>
    <lineage>
        <taxon>Eukaryota</taxon>
        <taxon>Viridiplantae</taxon>
        <taxon>Streptophyta</taxon>
        <taxon>Embryophyta</taxon>
        <taxon>Tracheophyta</taxon>
        <taxon>Spermatophyta</taxon>
        <taxon>Magnoliopsida</taxon>
        <taxon>eudicotyledons</taxon>
        <taxon>Gunneridae</taxon>
        <taxon>Pentapetalae</taxon>
        <taxon>rosids</taxon>
        <taxon>fabids</taxon>
        <taxon>Fagales</taxon>
        <taxon>Fagaceae</taxon>
        <taxon>Lithocarpus</taxon>
    </lineage>
</organism>
<dbReference type="FunFam" id="1.10.10.10:FF:000322">
    <property type="entry name" value="Probable disease resistance protein At1g63360"/>
    <property type="match status" value="1"/>
</dbReference>
<evidence type="ECO:0000256" key="4">
    <source>
        <dbReference type="ARBA" id="ARBA00022741"/>
    </source>
</evidence>
<reference evidence="9 10" key="1">
    <citation type="submission" date="2024-01" db="EMBL/GenBank/DDBJ databases">
        <title>A telomere-to-telomere, gap-free genome of sweet tea (Lithocarpus litseifolius).</title>
        <authorList>
            <person name="Zhou J."/>
        </authorList>
    </citation>
    <scope>NUCLEOTIDE SEQUENCE [LARGE SCALE GENOMIC DNA]</scope>
    <source>
        <strain evidence="9">Zhou-2022a</strain>
        <tissue evidence="9">Leaf</tissue>
    </source>
</reference>
<gene>
    <name evidence="9" type="ORF">SO802_014162</name>
</gene>
<dbReference type="Gene3D" id="3.40.50.300">
    <property type="entry name" value="P-loop containing nucleotide triphosphate hydrolases"/>
    <property type="match status" value="1"/>
</dbReference>
<dbReference type="GO" id="GO:0005524">
    <property type="term" value="F:ATP binding"/>
    <property type="evidence" value="ECO:0007669"/>
    <property type="project" value="UniProtKB-KW"/>
</dbReference>
<dbReference type="InterPro" id="IPR003593">
    <property type="entry name" value="AAA+_ATPase"/>
</dbReference>
<dbReference type="InterPro" id="IPR042197">
    <property type="entry name" value="Apaf_helical"/>
</dbReference>
<dbReference type="InterPro" id="IPR002182">
    <property type="entry name" value="NB-ARC"/>
</dbReference>
<evidence type="ECO:0000259" key="8">
    <source>
        <dbReference type="SMART" id="SM00382"/>
    </source>
</evidence>
<dbReference type="PRINTS" id="PR00364">
    <property type="entry name" value="DISEASERSIST"/>
</dbReference>
<keyword evidence="4" id="KW-0547">Nucleotide-binding</keyword>
<dbReference type="PANTHER" id="PTHR33463">
    <property type="entry name" value="NB-ARC DOMAIN-CONTAINING PROTEIN-RELATED"/>
    <property type="match status" value="1"/>
</dbReference>
<protein>
    <recommendedName>
        <fullName evidence="8">AAA+ ATPase domain-containing protein</fullName>
    </recommendedName>
</protein>
<dbReference type="InterPro" id="IPR057135">
    <property type="entry name" value="At4g27190-like_LRR"/>
</dbReference>
<evidence type="ECO:0000256" key="2">
    <source>
        <dbReference type="ARBA" id="ARBA00022614"/>
    </source>
</evidence>